<dbReference type="RefSeq" id="WP_170163639.1">
    <property type="nucleotide sequence ID" value="NZ_REFR01000010.1"/>
</dbReference>
<keyword evidence="4 6" id="KW-0949">S-adenosyl-L-methionine</keyword>
<keyword evidence="5" id="KW-0411">Iron-sulfur</keyword>
<evidence type="ECO:0000259" key="7">
    <source>
        <dbReference type="PROSITE" id="PS50926"/>
    </source>
</evidence>
<dbReference type="Proteomes" id="UP000271227">
    <property type="component" value="Unassembled WGS sequence"/>
</dbReference>
<keyword evidence="1" id="KW-0004">4Fe-4S</keyword>
<sequence length="421" mass="44893">MTLTIETLGGRGDGIAAHRLEDGTPVSVFVPGTMPGDRADVRLGAHRRFGVEGSLVRLVMPSPDRRRPPCAVFGMCGGCQLQFLDDTCYAAFLADRVRDTLQHQGISGVPVRAAAVSPPASRRRISLKAEGRDEGVRLGFNARGSHRLVDITACPVARDSLVALFPGLRDTLAVLLAGRGRAGIILTATDSGMDVLLDMDRAATLQDRDILTDWAGTNDIAALHWRDRGLMDPILIRRQPVMRFDGVPSALPPGGFLQATAEGERALRDAVLSAVEGSRRIVDLFAGIGTFSLPLARGRAVLAVEGDGAAVTALRGAAGAAASTHRLTVEHRDLFRRPLTADVLARFDAVVLDPPRAGAAAQVAELSAGTVPRVVSVSCNPATFARDARILIDSGYHLHWVQPVGQFLWSSHVELVGLFLR</sequence>
<dbReference type="PROSITE" id="PS50926">
    <property type="entry name" value="TRAM"/>
    <property type="match status" value="1"/>
</dbReference>
<evidence type="ECO:0000313" key="8">
    <source>
        <dbReference type="EMBL" id="RMB08402.1"/>
    </source>
</evidence>
<evidence type="ECO:0000256" key="6">
    <source>
        <dbReference type="PROSITE-ProRule" id="PRU01024"/>
    </source>
</evidence>
<evidence type="ECO:0000313" key="9">
    <source>
        <dbReference type="Proteomes" id="UP000271227"/>
    </source>
</evidence>
<protein>
    <submittedName>
        <fullName evidence="8">23S rRNA m(5)U-1939 methyltransferase</fullName>
    </submittedName>
</protein>
<dbReference type="Pfam" id="PF05958">
    <property type="entry name" value="tRNA_U5-meth_tr"/>
    <property type="match status" value="1"/>
</dbReference>
<gene>
    <name evidence="8" type="ORF">BXY39_1035</name>
</gene>
<evidence type="ECO:0000256" key="1">
    <source>
        <dbReference type="ARBA" id="ARBA00022485"/>
    </source>
</evidence>
<keyword evidence="1" id="KW-0479">Metal-binding</keyword>
<feature type="active site" description="Nucleophile" evidence="6">
    <location>
        <position position="379"/>
    </location>
</feature>
<dbReference type="SUPFAM" id="SSF53335">
    <property type="entry name" value="S-adenosyl-L-methionine-dependent methyltransferases"/>
    <property type="match status" value="1"/>
</dbReference>
<feature type="binding site" evidence="6">
    <location>
        <position position="285"/>
    </location>
    <ligand>
        <name>S-adenosyl-L-methionine</name>
        <dbReference type="ChEBI" id="CHEBI:59789"/>
    </ligand>
</feature>
<dbReference type="InterPro" id="IPR002792">
    <property type="entry name" value="TRAM_dom"/>
</dbReference>
<dbReference type="InParanoid" id="A0A3M0CGD7"/>
<proteinExistence type="inferred from homology"/>
<dbReference type="GO" id="GO:0070041">
    <property type="term" value="F:rRNA (uridine-C5-)-methyltransferase activity"/>
    <property type="evidence" value="ECO:0007669"/>
    <property type="project" value="TreeGrafter"/>
</dbReference>
<comment type="similarity">
    <text evidence="6">Belongs to the class I-like SAM-binding methyltransferase superfamily. RNA M5U methyltransferase family.</text>
</comment>
<keyword evidence="3 6" id="KW-0808">Transferase</keyword>
<evidence type="ECO:0000256" key="3">
    <source>
        <dbReference type="ARBA" id="ARBA00022679"/>
    </source>
</evidence>
<dbReference type="Gene3D" id="2.40.50.140">
    <property type="entry name" value="Nucleic acid-binding proteins"/>
    <property type="match status" value="1"/>
</dbReference>
<dbReference type="GO" id="GO:0051539">
    <property type="term" value="F:4 iron, 4 sulfur cluster binding"/>
    <property type="evidence" value="ECO:0007669"/>
    <property type="project" value="UniProtKB-KW"/>
</dbReference>
<evidence type="ECO:0000256" key="4">
    <source>
        <dbReference type="ARBA" id="ARBA00022691"/>
    </source>
</evidence>
<dbReference type="EMBL" id="REFR01000010">
    <property type="protein sequence ID" value="RMB08402.1"/>
    <property type="molecule type" value="Genomic_DNA"/>
</dbReference>
<feature type="binding site" evidence="6">
    <location>
        <position position="258"/>
    </location>
    <ligand>
        <name>S-adenosyl-L-methionine</name>
        <dbReference type="ChEBI" id="CHEBI:59789"/>
    </ligand>
</feature>
<keyword evidence="2 6" id="KW-0489">Methyltransferase</keyword>
<dbReference type="PANTHER" id="PTHR11061">
    <property type="entry name" value="RNA M5U METHYLTRANSFERASE"/>
    <property type="match status" value="1"/>
</dbReference>
<dbReference type="InterPro" id="IPR010280">
    <property type="entry name" value="U5_MeTrfase_fam"/>
</dbReference>
<accession>A0A3M0CGD7</accession>
<feature type="domain" description="TRAM" evidence="7">
    <location>
        <begin position="1"/>
        <end position="57"/>
    </location>
</feature>
<dbReference type="PANTHER" id="PTHR11061:SF49">
    <property type="entry name" value="23S RRNA (URACIL(1939)-C(5))-METHYLTRANSFERASE RLMD"/>
    <property type="match status" value="1"/>
</dbReference>
<evidence type="ECO:0000256" key="5">
    <source>
        <dbReference type="ARBA" id="ARBA00023014"/>
    </source>
</evidence>
<dbReference type="InterPro" id="IPR012340">
    <property type="entry name" value="NA-bd_OB-fold"/>
</dbReference>
<feature type="binding site" evidence="6">
    <location>
        <position position="353"/>
    </location>
    <ligand>
        <name>S-adenosyl-L-methionine</name>
        <dbReference type="ChEBI" id="CHEBI:59789"/>
    </ligand>
</feature>
<dbReference type="GO" id="GO:0070475">
    <property type="term" value="P:rRNA base methylation"/>
    <property type="evidence" value="ECO:0007669"/>
    <property type="project" value="TreeGrafter"/>
</dbReference>
<feature type="binding site" evidence="6">
    <location>
        <position position="305"/>
    </location>
    <ligand>
        <name>S-adenosyl-L-methionine</name>
        <dbReference type="ChEBI" id="CHEBI:59789"/>
    </ligand>
</feature>
<dbReference type="FunCoup" id="A0A3M0CGD7">
    <property type="interactions" value="461"/>
</dbReference>
<dbReference type="Gene3D" id="2.40.50.1070">
    <property type="match status" value="1"/>
</dbReference>
<dbReference type="InterPro" id="IPR029063">
    <property type="entry name" value="SAM-dependent_MTases_sf"/>
</dbReference>
<name>A0A3M0CGD7_9PROT</name>
<dbReference type="Gene3D" id="3.40.50.150">
    <property type="entry name" value="Vaccinia Virus protein VP39"/>
    <property type="match status" value="1"/>
</dbReference>
<dbReference type="PROSITE" id="PS51687">
    <property type="entry name" value="SAM_MT_RNA_M5U"/>
    <property type="match status" value="1"/>
</dbReference>
<comment type="caution">
    <text evidence="8">The sequence shown here is derived from an EMBL/GenBank/DDBJ whole genome shotgun (WGS) entry which is preliminary data.</text>
</comment>
<keyword evidence="1" id="KW-0408">Iron</keyword>
<evidence type="ECO:0000256" key="2">
    <source>
        <dbReference type="ARBA" id="ARBA00022603"/>
    </source>
</evidence>
<dbReference type="CDD" id="cd02440">
    <property type="entry name" value="AdoMet_MTases"/>
    <property type="match status" value="1"/>
</dbReference>
<dbReference type="AlphaFoldDB" id="A0A3M0CGD7"/>
<keyword evidence="9" id="KW-1185">Reference proteome</keyword>
<reference evidence="8 9" key="1">
    <citation type="submission" date="2018-10" db="EMBL/GenBank/DDBJ databases">
        <title>Genomic Encyclopedia of Archaeal and Bacterial Type Strains, Phase II (KMG-II): from individual species to whole genera.</title>
        <authorList>
            <person name="Goeker M."/>
        </authorList>
    </citation>
    <scope>NUCLEOTIDE SEQUENCE [LARGE SCALE GENOMIC DNA]</scope>
    <source>
        <strain evidence="8 9">DSM 25217</strain>
    </source>
</reference>
<organism evidence="8 9">
    <name type="scientific">Eilatimonas milleporae</name>
    <dbReference type="NCBI Taxonomy" id="911205"/>
    <lineage>
        <taxon>Bacteria</taxon>
        <taxon>Pseudomonadati</taxon>
        <taxon>Pseudomonadota</taxon>
        <taxon>Alphaproteobacteria</taxon>
        <taxon>Kordiimonadales</taxon>
        <taxon>Kordiimonadaceae</taxon>
        <taxon>Eilatimonas</taxon>
    </lineage>
</organism>